<proteinExistence type="predicted"/>
<dbReference type="CDD" id="cd14014">
    <property type="entry name" value="STKc_PknB_like"/>
    <property type="match status" value="1"/>
</dbReference>
<feature type="compositionally biased region" description="Gly residues" evidence="8">
    <location>
        <begin position="421"/>
        <end position="454"/>
    </location>
</feature>
<dbReference type="Pfam" id="PF00069">
    <property type="entry name" value="Pkinase"/>
    <property type="match status" value="1"/>
</dbReference>
<protein>
    <recommendedName>
        <fullName evidence="1">non-specific serine/threonine protein kinase</fullName>
        <ecNumber evidence="1">2.7.11.1</ecNumber>
    </recommendedName>
</protein>
<dbReference type="Proteomes" id="UP000325466">
    <property type="component" value="Unassembled WGS sequence"/>
</dbReference>
<dbReference type="InterPro" id="IPR000719">
    <property type="entry name" value="Prot_kinase_dom"/>
</dbReference>
<evidence type="ECO:0000313" key="11">
    <source>
        <dbReference type="Proteomes" id="UP000325466"/>
    </source>
</evidence>
<keyword evidence="3" id="KW-0808">Transferase</keyword>
<feature type="binding site" evidence="7">
    <location>
        <position position="40"/>
    </location>
    <ligand>
        <name>ATP</name>
        <dbReference type="ChEBI" id="CHEBI:30616"/>
    </ligand>
</feature>
<feature type="compositionally biased region" description="Pro residues" evidence="8">
    <location>
        <begin position="394"/>
        <end position="404"/>
    </location>
</feature>
<dbReference type="InterPro" id="IPR011009">
    <property type="entry name" value="Kinase-like_dom_sf"/>
</dbReference>
<dbReference type="SUPFAM" id="SSF56112">
    <property type="entry name" value="Protein kinase-like (PK-like)"/>
    <property type="match status" value="1"/>
</dbReference>
<dbReference type="PANTHER" id="PTHR43289">
    <property type="entry name" value="MITOGEN-ACTIVATED PROTEIN KINASE KINASE KINASE 20-RELATED"/>
    <property type="match status" value="1"/>
</dbReference>
<name>A0ABQ0YNC8_9NOCA</name>
<keyword evidence="6 7" id="KW-0067">ATP-binding</keyword>
<feature type="domain" description="Protein kinase" evidence="9">
    <location>
        <begin position="11"/>
        <end position="269"/>
    </location>
</feature>
<evidence type="ECO:0000256" key="6">
    <source>
        <dbReference type="ARBA" id="ARBA00022840"/>
    </source>
</evidence>
<evidence type="ECO:0000259" key="9">
    <source>
        <dbReference type="PROSITE" id="PS50011"/>
    </source>
</evidence>
<dbReference type="PANTHER" id="PTHR43289:SF6">
    <property type="entry name" value="SERINE_THREONINE-PROTEIN KINASE NEKL-3"/>
    <property type="match status" value="1"/>
</dbReference>
<keyword evidence="11" id="KW-1185">Reference proteome</keyword>
<comment type="caution">
    <text evidence="10">The sequence shown here is derived from an EMBL/GenBank/DDBJ whole genome shotgun (WGS) entry which is preliminary data.</text>
</comment>
<dbReference type="PROSITE" id="PS00107">
    <property type="entry name" value="PROTEIN_KINASE_ATP"/>
    <property type="match status" value="1"/>
</dbReference>
<evidence type="ECO:0000313" key="10">
    <source>
        <dbReference type="EMBL" id="GES37910.1"/>
    </source>
</evidence>
<feature type="compositionally biased region" description="Basic and acidic residues" evidence="8">
    <location>
        <begin position="406"/>
        <end position="417"/>
    </location>
</feature>
<keyword evidence="4 7" id="KW-0547">Nucleotide-binding</keyword>
<dbReference type="InterPro" id="IPR017441">
    <property type="entry name" value="Protein_kinase_ATP_BS"/>
</dbReference>
<evidence type="ECO:0000256" key="2">
    <source>
        <dbReference type="ARBA" id="ARBA00022527"/>
    </source>
</evidence>
<evidence type="ECO:0000256" key="4">
    <source>
        <dbReference type="ARBA" id="ARBA00022741"/>
    </source>
</evidence>
<dbReference type="Gene3D" id="3.30.200.20">
    <property type="entry name" value="Phosphorylase Kinase, domain 1"/>
    <property type="match status" value="1"/>
</dbReference>
<dbReference type="GO" id="GO:0004674">
    <property type="term" value="F:protein serine/threonine kinase activity"/>
    <property type="evidence" value="ECO:0007669"/>
    <property type="project" value="UniProtKB-KW"/>
</dbReference>
<dbReference type="PROSITE" id="PS00108">
    <property type="entry name" value="PROTEIN_KINASE_ST"/>
    <property type="match status" value="1"/>
</dbReference>
<evidence type="ECO:0000256" key="8">
    <source>
        <dbReference type="SAM" id="MobiDB-lite"/>
    </source>
</evidence>
<accession>A0ABQ0YNC8</accession>
<dbReference type="InterPro" id="IPR008271">
    <property type="entry name" value="Ser/Thr_kinase_AS"/>
</dbReference>
<feature type="region of interest" description="Disordered" evidence="8">
    <location>
        <begin position="356"/>
        <end position="454"/>
    </location>
</feature>
<sequence>MPVPELLAGRYELRGLLGCGGMGEIHDGWDTRLGRPVAVKVLRGEFGRQPDVRRRFEAEARAAANLTDPHIVAVHDSGEDAGVPYIVMERLPGRTLADEIALGPMPEDRVRAILIAVVAAVAAAHDAGILHRDIKPGNILFTETGTVKVTDFGIAKSAGEDYTRTGELVGTVAYLSPDRLSGTPASVTDDLYAAGAVGYEALTGRKPYDYDNLLALARAITQGPPPLATARPDVDPALVAVIERAMAREPEHRFGSARDMLAALREPHLATLREPHLAALREPHRADPVTEVIHAPTRGFTVAGPPVPAPVPTLSTFDAAPDSGRRRILLAIGLTAAAVVALLLLAWGQGGDTPPVATPGTSSVPATAPTPVGSVGSPTPSAVDTGPVFTTLPVPAPAPAPAQPPAEEKPPKPEKPSNDNGNGGGNNSNSGNNGGGNNGGGNNGGGNNGGGNGR</sequence>
<dbReference type="Gene3D" id="1.10.510.10">
    <property type="entry name" value="Transferase(Phosphotransferase) domain 1"/>
    <property type="match status" value="1"/>
</dbReference>
<dbReference type="EC" id="2.7.11.1" evidence="1"/>
<dbReference type="RefSeq" id="WP_043801486.1">
    <property type="nucleotide sequence ID" value="NZ_BAAAYP010000042.1"/>
</dbReference>
<keyword evidence="5 10" id="KW-0418">Kinase</keyword>
<dbReference type="EMBL" id="BLAH01000086">
    <property type="protein sequence ID" value="GES37910.1"/>
    <property type="molecule type" value="Genomic_DNA"/>
</dbReference>
<evidence type="ECO:0000256" key="5">
    <source>
        <dbReference type="ARBA" id="ARBA00022777"/>
    </source>
</evidence>
<gene>
    <name evidence="10" type="ORF">RAJCM14343_3169</name>
</gene>
<evidence type="ECO:0000256" key="7">
    <source>
        <dbReference type="PROSITE-ProRule" id="PRU10141"/>
    </source>
</evidence>
<reference evidence="10 11" key="1">
    <citation type="journal article" date="2018" name="Biodegradation">
        <title>1,4-Dioxane degradation characteristics of Rhodococcus aetherivorans JCM 14343.</title>
        <authorList>
            <person name="Inoue D."/>
            <person name="Tsunoda T."/>
            <person name="Yamamoto N."/>
            <person name="Ike M."/>
            <person name="Sei K."/>
        </authorList>
    </citation>
    <scope>NUCLEOTIDE SEQUENCE [LARGE SCALE GENOMIC DNA]</scope>
    <source>
        <strain evidence="10 11">JCM 14343</strain>
    </source>
</reference>
<organism evidence="10 11">
    <name type="scientific">Rhodococcus aetherivorans</name>
    <dbReference type="NCBI Taxonomy" id="191292"/>
    <lineage>
        <taxon>Bacteria</taxon>
        <taxon>Bacillati</taxon>
        <taxon>Actinomycetota</taxon>
        <taxon>Actinomycetes</taxon>
        <taxon>Mycobacteriales</taxon>
        <taxon>Nocardiaceae</taxon>
        <taxon>Rhodococcus</taxon>
    </lineage>
</organism>
<evidence type="ECO:0000256" key="1">
    <source>
        <dbReference type="ARBA" id="ARBA00012513"/>
    </source>
</evidence>
<dbReference type="PROSITE" id="PS50011">
    <property type="entry name" value="PROTEIN_KINASE_DOM"/>
    <property type="match status" value="1"/>
</dbReference>
<dbReference type="SMART" id="SM00220">
    <property type="entry name" value="S_TKc"/>
    <property type="match status" value="1"/>
</dbReference>
<evidence type="ECO:0000256" key="3">
    <source>
        <dbReference type="ARBA" id="ARBA00022679"/>
    </source>
</evidence>
<keyword evidence="2 10" id="KW-0723">Serine/threonine-protein kinase</keyword>